<dbReference type="EMBL" id="JAFJYC010000001">
    <property type="protein sequence ID" value="MBT9431751.1"/>
    <property type="molecule type" value="Genomic_DNA"/>
</dbReference>
<keyword evidence="1" id="KW-0812">Transmembrane</keyword>
<feature type="transmembrane region" description="Helical" evidence="1">
    <location>
        <begin position="21"/>
        <end position="43"/>
    </location>
</feature>
<keyword evidence="3" id="KW-1185">Reference proteome</keyword>
<dbReference type="InterPro" id="IPR052534">
    <property type="entry name" value="Extracell_DNA_Util/SecSys_Comp"/>
</dbReference>
<dbReference type="InterPro" id="IPR007813">
    <property type="entry name" value="PilN"/>
</dbReference>
<keyword evidence="1" id="KW-0472">Membrane</keyword>
<comment type="caution">
    <text evidence="2">The sequence shown here is derived from an EMBL/GenBank/DDBJ whole genome shotgun (WGS) entry which is preliminary data.</text>
</comment>
<evidence type="ECO:0000256" key="1">
    <source>
        <dbReference type="SAM" id="Phobius"/>
    </source>
</evidence>
<evidence type="ECO:0000313" key="3">
    <source>
        <dbReference type="Proteomes" id="UP000811282"/>
    </source>
</evidence>
<dbReference type="RefSeq" id="WP_215668962.1">
    <property type="nucleotide sequence ID" value="NZ_JAFJYC010000001.1"/>
</dbReference>
<gene>
    <name evidence="2" type="ORF">JZM24_05650</name>
</gene>
<proteinExistence type="predicted"/>
<name>A0ABS5Y9Z3_9GAMM</name>
<dbReference type="Proteomes" id="UP000811282">
    <property type="component" value="Unassembled WGS sequence"/>
</dbReference>
<keyword evidence="1" id="KW-1133">Transmembrane helix</keyword>
<accession>A0ABS5Y9Z3</accession>
<dbReference type="Pfam" id="PF05137">
    <property type="entry name" value="PilN"/>
    <property type="match status" value="1"/>
</dbReference>
<sequence>MGQVNLWPWRQTRRRRRLRCLLLLVLAQWLLMLALIGAPAAYWRQQRLALETSLADMLLPREASQAGAAARGVAPTASTARTRFQQRLDNGNQRYLRLFRQLPALLPPQLWLTHIEQRNGRLSISGCSEGYSPVVVLRRRLADYALLPGVRWREVRQRDAVRWQFFWKRTGRRRMQHDVAGGGSMAR</sequence>
<protein>
    <submittedName>
        <fullName evidence="2">PilN domain-containing protein</fullName>
    </submittedName>
</protein>
<evidence type="ECO:0000313" key="2">
    <source>
        <dbReference type="EMBL" id="MBT9431751.1"/>
    </source>
</evidence>
<dbReference type="PANTHER" id="PTHR40278">
    <property type="entry name" value="DNA UTILIZATION PROTEIN HOFN"/>
    <property type="match status" value="1"/>
</dbReference>
<dbReference type="PANTHER" id="PTHR40278:SF1">
    <property type="entry name" value="DNA UTILIZATION PROTEIN HOFN"/>
    <property type="match status" value="1"/>
</dbReference>
<reference evidence="2 3" key="1">
    <citation type="journal article" date="2021" name="Genome Biol. Evol.">
        <title>The evolution of interdependence in a four-way mealybug symbiosis.</title>
        <authorList>
            <person name="Garber A.I."/>
            <person name="Kupper M."/>
            <person name="Laetsch D.R."/>
            <person name="Weldon S.R."/>
            <person name="Ladinsky M.S."/>
            <person name="Bjorkman P.J."/>
            <person name="McCutcheon J.P."/>
        </authorList>
    </citation>
    <scope>NUCLEOTIDE SEQUENCE [LARGE SCALE GENOMIC DNA]</scope>
    <source>
        <strain evidence="2">SOD</strain>
    </source>
</reference>
<organism evidence="2 3">
    <name type="scientific">Candidatus Sodalis endolongispinus</name>
    <dbReference type="NCBI Taxonomy" id="2812662"/>
    <lineage>
        <taxon>Bacteria</taxon>
        <taxon>Pseudomonadati</taxon>
        <taxon>Pseudomonadota</taxon>
        <taxon>Gammaproteobacteria</taxon>
        <taxon>Enterobacterales</taxon>
        <taxon>Bruguierivoracaceae</taxon>
        <taxon>Sodalis</taxon>
    </lineage>
</organism>